<keyword evidence="4" id="KW-1185">Reference proteome</keyword>
<protein>
    <submittedName>
        <fullName evidence="3">Uncharacterized protein</fullName>
    </submittedName>
</protein>
<evidence type="ECO:0000256" key="1">
    <source>
        <dbReference type="SAM" id="MobiDB-lite"/>
    </source>
</evidence>
<gene>
    <name evidence="3" type="ORF">H6P81_010745</name>
</gene>
<name>A0AAV7EPM6_ARIFI</name>
<evidence type="ECO:0000256" key="2">
    <source>
        <dbReference type="SAM" id="Phobius"/>
    </source>
</evidence>
<reference evidence="3 4" key="1">
    <citation type="submission" date="2021-07" db="EMBL/GenBank/DDBJ databases">
        <title>The Aristolochia fimbriata genome: insights into angiosperm evolution, floral development and chemical biosynthesis.</title>
        <authorList>
            <person name="Jiao Y."/>
        </authorList>
    </citation>
    <scope>NUCLEOTIDE SEQUENCE [LARGE SCALE GENOMIC DNA]</scope>
    <source>
        <strain evidence="3">IBCAS-2021</strain>
        <tissue evidence="3">Leaf</tissue>
    </source>
</reference>
<dbReference type="EMBL" id="JAINDJ010000004">
    <property type="protein sequence ID" value="KAG9450780.1"/>
    <property type="molecule type" value="Genomic_DNA"/>
</dbReference>
<evidence type="ECO:0000313" key="4">
    <source>
        <dbReference type="Proteomes" id="UP000825729"/>
    </source>
</evidence>
<keyword evidence="2" id="KW-1133">Transmembrane helix</keyword>
<dbReference type="AlphaFoldDB" id="A0AAV7EPM6"/>
<dbReference type="Proteomes" id="UP000825729">
    <property type="component" value="Unassembled WGS sequence"/>
</dbReference>
<proteinExistence type="predicted"/>
<feature type="compositionally biased region" description="Polar residues" evidence="1">
    <location>
        <begin position="105"/>
        <end position="128"/>
    </location>
</feature>
<organism evidence="3 4">
    <name type="scientific">Aristolochia fimbriata</name>
    <name type="common">White veined hardy Dutchman's pipe vine</name>
    <dbReference type="NCBI Taxonomy" id="158543"/>
    <lineage>
        <taxon>Eukaryota</taxon>
        <taxon>Viridiplantae</taxon>
        <taxon>Streptophyta</taxon>
        <taxon>Embryophyta</taxon>
        <taxon>Tracheophyta</taxon>
        <taxon>Spermatophyta</taxon>
        <taxon>Magnoliopsida</taxon>
        <taxon>Magnoliidae</taxon>
        <taxon>Piperales</taxon>
        <taxon>Aristolochiaceae</taxon>
        <taxon>Aristolochia</taxon>
    </lineage>
</organism>
<feature type="transmembrane region" description="Helical" evidence="2">
    <location>
        <begin position="16"/>
        <end position="34"/>
    </location>
</feature>
<sequence length="128" mass="14019">MGLISMGVQNLQRRHVFIWFVIFVSVVLAASICFQPGEAARLLACDKEWSTTVESNLFLSLQKGPAPPDHRCSNGKDKGGGICDLLDEMHFAAGVMTTTDDDHQAASSNNIANWLPPSTTTQHGRQEY</sequence>
<comment type="caution">
    <text evidence="3">The sequence shown here is derived from an EMBL/GenBank/DDBJ whole genome shotgun (WGS) entry which is preliminary data.</text>
</comment>
<accession>A0AAV7EPM6</accession>
<keyword evidence="2" id="KW-0472">Membrane</keyword>
<keyword evidence="2" id="KW-0812">Transmembrane</keyword>
<feature type="region of interest" description="Disordered" evidence="1">
    <location>
        <begin position="101"/>
        <end position="128"/>
    </location>
</feature>
<evidence type="ECO:0000313" key="3">
    <source>
        <dbReference type="EMBL" id="KAG9450780.1"/>
    </source>
</evidence>